<proteinExistence type="predicted"/>
<evidence type="ECO:0000313" key="3">
    <source>
        <dbReference type="EMBL" id="GIH26815.1"/>
    </source>
</evidence>
<dbReference type="RefSeq" id="WP_204043483.1">
    <property type="nucleotide sequence ID" value="NZ_BOOA01000045.1"/>
</dbReference>
<evidence type="ECO:0000256" key="1">
    <source>
        <dbReference type="SAM" id="MobiDB-lite"/>
    </source>
</evidence>
<protein>
    <submittedName>
        <fullName evidence="3">Uncharacterized protein</fullName>
    </submittedName>
</protein>
<sequence length="48" mass="4863">MTRASLTLWAVTSLTALGALTGLAGEQADPAQPRHPDVITQTGSAGTE</sequence>
<evidence type="ECO:0000313" key="4">
    <source>
        <dbReference type="Proteomes" id="UP000640052"/>
    </source>
</evidence>
<comment type="caution">
    <text evidence="3">The sequence shown here is derived from an EMBL/GenBank/DDBJ whole genome shotgun (WGS) entry which is preliminary data.</text>
</comment>
<keyword evidence="4" id="KW-1185">Reference proteome</keyword>
<keyword evidence="2" id="KW-0732">Signal</keyword>
<name>A0A919QI35_9ACTN</name>
<reference evidence="3" key="1">
    <citation type="submission" date="2021-01" db="EMBL/GenBank/DDBJ databases">
        <title>Whole genome shotgun sequence of Acrocarpospora phusangensis NBRC 108782.</title>
        <authorList>
            <person name="Komaki H."/>
            <person name="Tamura T."/>
        </authorList>
    </citation>
    <scope>NUCLEOTIDE SEQUENCE</scope>
    <source>
        <strain evidence="3">NBRC 108782</strain>
    </source>
</reference>
<evidence type="ECO:0000256" key="2">
    <source>
        <dbReference type="SAM" id="SignalP"/>
    </source>
</evidence>
<gene>
    <name evidence="3" type="ORF">Aph01nite_51250</name>
</gene>
<organism evidence="3 4">
    <name type="scientific">Acrocarpospora phusangensis</name>
    <dbReference type="NCBI Taxonomy" id="1070424"/>
    <lineage>
        <taxon>Bacteria</taxon>
        <taxon>Bacillati</taxon>
        <taxon>Actinomycetota</taxon>
        <taxon>Actinomycetes</taxon>
        <taxon>Streptosporangiales</taxon>
        <taxon>Streptosporangiaceae</taxon>
        <taxon>Acrocarpospora</taxon>
    </lineage>
</organism>
<dbReference type="AlphaFoldDB" id="A0A919QI35"/>
<dbReference type="Proteomes" id="UP000640052">
    <property type="component" value="Unassembled WGS sequence"/>
</dbReference>
<feature type="compositionally biased region" description="Polar residues" evidence="1">
    <location>
        <begin position="39"/>
        <end position="48"/>
    </location>
</feature>
<dbReference type="EMBL" id="BOOA01000045">
    <property type="protein sequence ID" value="GIH26815.1"/>
    <property type="molecule type" value="Genomic_DNA"/>
</dbReference>
<feature type="chain" id="PRO_5038689337" evidence="2">
    <location>
        <begin position="25"/>
        <end position="48"/>
    </location>
</feature>
<accession>A0A919QI35</accession>
<feature type="signal peptide" evidence="2">
    <location>
        <begin position="1"/>
        <end position="24"/>
    </location>
</feature>
<feature type="region of interest" description="Disordered" evidence="1">
    <location>
        <begin position="25"/>
        <end position="48"/>
    </location>
</feature>